<dbReference type="Proteomes" id="UP000823842">
    <property type="component" value="Unassembled WGS sequence"/>
</dbReference>
<evidence type="ECO:0000313" key="2">
    <source>
        <dbReference type="EMBL" id="HJB28031.1"/>
    </source>
</evidence>
<accession>A0A9D2LRW6</accession>
<name>A0A9D2LRW6_9FIRM</name>
<dbReference type="EMBL" id="DWYZ01000088">
    <property type="protein sequence ID" value="HJB28031.1"/>
    <property type="molecule type" value="Genomic_DNA"/>
</dbReference>
<reference evidence="2" key="2">
    <citation type="submission" date="2021-04" db="EMBL/GenBank/DDBJ databases">
        <authorList>
            <person name="Gilroy R."/>
        </authorList>
    </citation>
    <scope>NUCLEOTIDE SEQUENCE</scope>
    <source>
        <strain evidence="2">ChiSjej1B19-5720</strain>
    </source>
</reference>
<comment type="caution">
    <text evidence="2">The sequence shown here is derived from an EMBL/GenBank/DDBJ whole genome shotgun (WGS) entry which is preliminary data.</text>
</comment>
<evidence type="ECO:0000256" key="1">
    <source>
        <dbReference type="SAM" id="Phobius"/>
    </source>
</evidence>
<proteinExistence type="predicted"/>
<protein>
    <recommendedName>
        <fullName evidence="4">Extracellular solute-binding protein</fullName>
    </recommendedName>
</protein>
<evidence type="ECO:0008006" key="4">
    <source>
        <dbReference type="Google" id="ProtNLM"/>
    </source>
</evidence>
<keyword evidence="1" id="KW-0472">Membrane</keyword>
<organism evidence="2 3">
    <name type="scientific">Candidatus Blautia faecavium</name>
    <dbReference type="NCBI Taxonomy" id="2838487"/>
    <lineage>
        <taxon>Bacteria</taxon>
        <taxon>Bacillati</taxon>
        <taxon>Bacillota</taxon>
        <taxon>Clostridia</taxon>
        <taxon>Lachnospirales</taxon>
        <taxon>Lachnospiraceae</taxon>
        <taxon>Blautia</taxon>
    </lineage>
</organism>
<gene>
    <name evidence="2" type="ORF">IAA06_04465</name>
</gene>
<reference evidence="2" key="1">
    <citation type="journal article" date="2021" name="PeerJ">
        <title>Extensive microbial diversity within the chicken gut microbiome revealed by metagenomics and culture.</title>
        <authorList>
            <person name="Gilroy R."/>
            <person name="Ravi A."/>
            <person name="Getino M."/>
            <person name="Pursley I."/>
            <person name="Horton D.L."/>
            <person name="Alikhan N.F."/>
            <person name="Baker D."/>
            <person name="Gharbi K."/>
            <person name="Hall N."/>
            <person name="Watson M."/>
            <person name="Adriaenssens E.M."/>
            <person name="Foster-Nyarko E."/>
            <person name="Jarju S."/>
            <person name="Secka A."/>
            <person name="Antonio M."/>
            <person name="Oren A."/>
            <person name="Chaudhuri R.R."/>
            <person name="La Ragione R."/>
            <person name="Hildebrand F."/>
            <person name="Pallen M.J."/>
        </authorList>
    </citation>
    <scope>NUCLEOTIDE SEQUENCE</scope>
    <source>
        <strain evidence="2">ChiSjej1B19-5720</strain>
    </source>
</reference>
<sequence length="350" mass="38549">MKKKIAGLAILIGIMLIVGGIFLFRQRENSVAEVNGYVGGEKIGFLEDEEVTKILREKYGLKVDYAKAGSLDMVTSDLEGRDYLFPSSSIALEYYEDLHGKPLQSENILNTPIVLYTHQIVLEALTEQGMIRTDGEVHYVDMEKLLDLIQKDTQWKDIGVEELYGKVSVDTTDPAKSNSGNMFAALLADIINGGETPGEADLPQVLPKLQEIFGKLGYMETSSADLFSQFLKMGVGATPIAAGYESQIIEYAILNSEDYEAVKEDLVVLYPSPTIWSAHVLISLTEKGQELTQALLDEEIQNLAWERHGFRTGSNGNVEGEIPVQGIAPVITQVAPVPDYDVMKQIIDGL</sequence>
<keyword evidence="1" id="KW-1133">Transmembrane helix</keyword>
<dbReference type="AlphaFoldDB" id="A0A9D2LRW6"/>
<feature type="transmembrane region" description="Helical" evidence="1">
    <location>
        <begin position="5"/>
        <end position="24"/>
    </location>
</feature>
<keyword evidence="1" id="KW-0812">Transmembrane</keyword>
<evidence type="ECO:0000313" key="3">
    <source>
        <dbReference type="Proteomes" id="UP000823842"/>
    </source>
</evidence>